<evidence type="ECO:0000313" key="5">
    <source>
        <dbReference type="Proteomes" id="UP000218231"/>
    </source>
</evidence>
<dbReference type="PANTHER" id="PTHR12243">
    <property type="entry name" value="MADF DOMAIN TRANSCRIPTION FACTOR"/>
    <property type="match status" value="1"/>
</dbReference>
<dbReference type="GO" id="GO:0005634">
    <property type="term" value="C:nucleus"/>
    <property type="evidence" value="ECO:0007669"/>
    <property type="project" value="UniProtKB-SubCell"/>
</dbReference>
<evidence type="ECO:0000313" key="4">
    <source>
        <dbReference type="EMBL" id="PAV64991.1"/>
    </source>
</evidence>
<dbReference type="EMBL" id="LIAE01010231">
    <property type="protein sequence ID" value="PAV64991.1"/>
    <property type="molecule type" value="Genomic_DNA"/>
</dbReference>
<feature type="domain" description="MADF" evidence="2">
    <location>
        <begin position="144"/>
        <end position="235"/>
    </location>
</feature>
<dbReference type="SMART" id="SM00595">
    <property type="entry name" value="MADF"/>
    <property type="match status" value="2"/>
</dbReference>
<dbReference type="GO" id="GO:0003677">
    <property type="term" value="F:DNA binding"/>
    <property type="evidence" value="ECO:0007669"/>
    <property type="project" value="InterPro"/>
</dbReference>
<dbReference type="STRING" id="2018661.A0A2A2JTJ0"/>
<evidence type="ECO:0008006" key="6">
    <source>
        <dbReference type="Google" id="ProtNLM"/>
    </source>
</evidence>
<dbReference type="InterPro" id="IPR006578">
    <property type="entry name" value="MADF-dom"/>
</dbReference>
<name>A0A2A2JTJ0_9BILA</name>
<dbReference type="OrthoDB" id="270189at2759"/>
<dbReference type="PANTHER" id="PTHR12243:SF57">
    <property type="entry name" value="ALCOHOL DEHYDROGENASE TRANSCRIPTION FACTOR MYB_SANT-LIKE PROTEIN"/>
    <property type="match status" value="1"/>
</dbReference>
<dbReference type="InterPro" id="IPR039353">
    <property type="entry name" value="TF_Adf1"/>
</dbReference>
<evidence type="ECO:0000259" key="3">
    <source>
        <dbReference type="PROSITE" id="PS51031"/>
    </source>
</evidence>
<reference evidence="4 5" key="1">
    <citation type="journal article" date="2017" name="Curr. Biol.">
        <title>Genome architecture and evolution of a unichromosomal asexual nematode.</title>
        <authorList>
            <person name="Fradin H."/>
            <person name="Zegar C."/>
            <person name="Gutwein M."/>
            <person name="Lucas J."/>
            <person name="Kovtun M."/>
            <person name="Corcoran D."/>
            <person name="Baugh L.R."/>
            <person name="Kiontke K."/>
            <person name="Gunsalus K."/>
            <person name="Fitch D.H."/>
            <person name="Piano F."/>
        </authorList>
    </citation>
    <scope>NUCLEOTIDE SEQUENCE [LARGE SCALE GENOMIC DNA]</scope>
    <source>
        <strain evidence="4">PF1309</strain>
    </source>
</reference>
<feature type="domain" description="BESS" evidence="3">
    <location>
        <begin position="287"/>
        <end position="326"/>
    </location>
</feature>
<dbReference type="Pfam" id="PF10545">
    <property type="entry name" value="MADF_DNA_bdg"/>
    <property type="match status" value="2"/>
</dbReference>
<dbReference type="GO" id="GO:0006357">
    <property type="term" value="P:regulation of transcription by RNA polymerase II"/>
    <property type="evidence" value="ECO:0007669"/>
    <property type="project" value="TreeGrafter"/>
</dbReference>
<dbReference type="AlphaFoldDB" id="A0A2A2JTJ0"/>
<dbReference type="PROSITE" id="PS51029">
    <property type="entry name" value="MADF"/>
    <property type="match status" value="2"/>
</dbReference>
<comment type="subcellular location">
    <subcellularLocation>
        <location evidence="1">Nucleus</location>
    </subcellularLocation>
</comment>
<dbReference type="PROSITE" id="PS51031">
    <property type="entry name" value="BESS"/>
    <property type="match status" value="1"/>
</dbReference>
<feature type="domain" description="MADF" evidence="2">
    <location>
        <begin position="30"/>
        <end position="116"/>
    </location>
</feature>
<sequence length="332" mass="39207">MDFQKFIFPLISSSAYRIAEEIVEPTFNMRLIEAVRNARCLYDTTDRQYRNTEYKMKTWTRLVHNLGFDGDSRTLAARWKQLRDKYGKEKKKIRFTGENSNWQYFKHLGFLDPYMIDRSQSDSPTRKDNPDLQMILSDPTFAARLVEEVRAHPCLFDIRDPKYRLSECRNQAWSEIITHLNFPDDINAIYKQWKKIRDRYVREKRRIDMNRHIGVNDQSQWDLFDSMNWIDPFLDERQQHVKRKHETGDTLSDYDIDEIAGAPLGNYMVLDPKRQSLNSQRADDVLLDGDSAFAASAVSDLRSLPEHARILAKTQIETLLETGRMPITIQPY</sequence>
<dbReference type="GO" id="GO:0005667">
    <property type="term" value="C:transcription regulator complex"/>
    <property type="evidence" value="ECO:0007669"/>
    <property type="project" value="TreeGrafter"/>
</dbReference>
<evidence type="ECO:0000259" key="2">
    <source>
        <dbReference type="PROSITE" id="PS51029"/>
    </source>
</evidence>
<dbReference type="Proteomes" id="UP000218231">
    <property type="component" value="Unassembled WGS sequence"/>
</dbReference>
<comment type="caution">
    <text evidence="4">The sequence shown here is derived from an EMBL/GenBank/DDBJ whole genome shotgun (WGS) entry which is preliminary data.</text>
</comment>
<keyword evidence="1" id="KW-0539">Nucleus</keyword>
<keyword evidence="5" id="KW-1185">Reference proteome</keyword>
<proteinExistence type="predicted"/>
<gene>
    <name evidence="4" type="ORF">WR25_19625</name>
</gene>
<protein>
    <recommendedName>
        <fullName evidence="6">MADF domain-containing protein</fullName>
    </recommendedName>
</protein>
<organism evidence="4 5">
    <name type="scientific">Diploscapter pachys</name>
    <dbReference type="NCBI Taxonomy" id="2018661"/>
    <lineage>
        <taxon>Eukaryota</taxon>
        <taxon>Metazoa</taxon>
        <taxon>Ecdysozoa</taxon>
        <taxon>Nematoda</taxon>
        <taxon>Chromadorea</taxon>
        <taxon>Rhabditida</taxon>
        <taxon>Rhabditina</taxon>
        <taxon>Rhabditomorpha</taxon>
        <taxon>Rhabditoidea</taxon>
        <taxon>Rhabditidae</taxon>
        <taxon>Diploscapter</taxon>
    </lineage>
</organism>
<dbReference type="InterPro" id="IPR004210">
    <property type="entry name" value="BESS_motif"/>
</dbReference>
<evidence type="ECO:0000256" key="1">
    <source>
        <dbReference type="PROSITE-ProRule" id="PRU00371"/>
    </source>
</evidence>
<accession>A0A2A2JTJ0</accession>